<dbReference type="Proteomes" id="UP000468327">
    <property type="component" value="Unassembled WGS sequence"/>
</dbReference>
<dbReference type="Gene3D" id="3.30.420.340">
    <property type="entry name" value="UvrC, RNAse H endonuclease domain"/>
    <property type="match status" value="1"/>
</dbReference>
<dbReference type="GO" id="GO:0005737">
    <property type="term" value="C:cytoplasm"/>
    <property type="evidence" value="ECO:0007669"/>
    <property type="project" value="UniProtKB-SubCell"/>
</dbReference>
<feature type="domain" description="UvrC family homology region profile" evidence="10">
    <location>
        <begin position="326"/>
        <end position="562"/>
    </location>
</feature>
<sequence>MDDGLGPADAGGFERLDPEPALDPEDAERLEREGRRRPSLNRAVRERGDGSADDALAAKLERIKRELDSVPTLPGVYLWKDKSGQVIYVGKAKQLRARMRQYVNYQDERAKIPLLVDQIDSFDYLVVENEHESLVLEKNLINQHAPFFNADFKDDKSYPFIALTKGDVFPAIKYTREKHRPDTKYFGPYTDSRAARDMVDIARRVVPLCATSCADWRGLKRRLDKDPLALLDRDARPCFDAHVGLGPGACCGGITPEEYRVNVKRIERFLAGQHREFVDELTEEMQAAAAELDFERAARIKARIDTINSLTDRQHAVSTRNLDADVVGLFREETVAGVHVFMVREGRIINSNEFVLNRGKDVPDQDLLHMFLLRYYDATTSIPHEVILRDEPEDTEAMEAWLTEKLASPHGAKVRICAPQKGEKAELVGMAETNAKHTLMRYKVRTNYDDKRINNALLQLESALALDEPPMRIECFDISTIHGSYTVASMVVFTNGKPDKNQYRRFKIKTPLDEANDFLSMQEVMSRRYAPERMADERFGSKPDLIILDGGKPQLSAALEMFDRMGIDDIAMCGLAKRDEELFVPWQDTGPVVLPSGSASLYLVKQVRDEAHRFAITFHRELRGKGMTASILDDVVGMGPVRKKALLKHFKSFRNLKAATLEEIKGARVVPNEVAEELYRVLQQYNRDRKDERVVGGGVGRAEGPGTSEAVGGSAAEAACGPDASDALDERAAACPPAGTGPAATWSPAVDEAVRAAVQGREPGREGNEGRTIA</sequence>
<dbReference type="InterPro" id="IPR050066">
    <property type="entry name" value="UvrABC_protein_C"/>
</dbReference>
<feature type="domain" description="UVR" evidence="8">
    <location>
        <begin position="275"/>
        <end position="310"/>
    </location>
</feature>
<evidence type="ECO:0000256" key="2">
    <source>
        <dbReference type="ARBA" id="ARBA00022763"/>
    </source>
</evidence>
<dbReference type="InterPro" id="IPR001162">
    <property type="entry name" value="UvrC_RNase_H_dom"/>
</dbReference>
<dbReference type="PANTHER" id="PTHR30562">
    <property type="entry name" value="UVRC/OXIDOREDUCTASE"/>
    <property type="match status" value="1"/>
</dbReference>
<evidence type="ECO:0000313" key="12">
    <source>
        <dbReference type="Proteomes" id="UP000468327"/>
    </source>
</evidence>
<dbReference type="NCBIfam" id="TIGR00194">
    <property type="entry name" value="uvrC"/>
    <property type="match status" value="1"/>
</dbReference>
<dbReference type="HAMAP" id="MF_00203">
    <property type="entry name" value="UvrC"/>
    <property type="match status" value="1"/>
</dbReference>
<evidence type="ECO:0000256" key="1">
    <source>
        <dbReference type="ARBA" id="ARBA00022490"/>
    </source>
</evidence>
<dbReference type="Pfam" id="PF08459">
    <property type="entry name" value="UvrC_RNaseH_dom"/>
    <property type="match status" value="1"/>
</dbReference>
<dbReference type="SMART" id="SM00465">
    <property type="entry name" value="GIYc"/>
    <property type="match status" value="1"/>
</dbReference>
<dbReference type="InterPro" id="IPR004791">
    <property type="entry name" value="UvrC"/>
</dbReference>
<dbReference type="GO" id="GO:0003677">
    <property type="term" value="F:DNA binding"/>
    <property type="evidence" value="ECO:0007669"/>
    <property type="project" value="UniProtKB-UniRule"/>
</dbReference>
<comment type="caution">
    <text evidence="11">The sequence shown here is derived from an EMBL/GenBank/DDBJ whole genome shotgun (WGS) entry which is preliminary data.</text>
</comment>
<name>A0A6N8IPM2_9ACTN</name>
<dbReference type="FunFam" id="3.40.1440.10:FF:000001">
    <property type="entry name" value="UvrABC system protein C"/>
    <property type="match status" value="1"/>
</dbReference>
<dbReference type="EMBL" id="WPOC01000058">
    <property type="protein sequence ID" value="MVN16843.1"/>
    <property type="molecule type" value="Genomic_DNA"/>
</dbReference>
<dbReference type="SUPFAM" id="SSF82771">
    <property type="entry name" value="GIY-YIG endonuclease"/>
    <property type="match status" value="1"/>
</dbReference>
<evidence type="ECO:0000256" key="6">
    <source>
        <dbReference type="HAMAP-Rule" id="MF_00203"/>
    </source>
</evidence>
<dbReference type="PROSITE" id="PS50165">
    <property type="entry name" value="UVRC"/>
    <property type="match status" value="1"/>
</dbReference>
<feature type="domain" description="GIY-YIG" evidence="9">
    <location>
        <begin position="72"/>
        <end position="150"/>
    </location>
</feature>
<dbReference type="InterPro" id="IPR035901">
    <property type="entry name" value="GIY-YIG_endonuc_sf"/>
</dbReference>
<proteinExistence type="inferred from homology"/>
<dbReference type="InterPro" id="IPR038476">
    <property type="entry name" value="UvrC_RNase_H_dom_sf"/>
</dbReference>
<dbReference type="Pfam" id="PF22920">
    <property type="entry name" value="UvrC_RNaseH"/>
    <property type="match status" value="1"/>
</dbReference>
<feature type="region of interest" description="Disordered" evidence="7">
    <location>
        <begin position="1"/>
        <end position="48"/>
    </location>
</feature>
<comment type="subunit">
    <text evidence="6">Interacts with UvrB in an incision complex.</text>
</comment>
<gene>
    <name evidence="6 11" type="primary">uvrC</name>
    <name evidence="11" type="ORF">GO738_16105</name>
</gene>
<keyword evidence="12" id="KW-1185">Reference proteome</keyword>
<evidence type="ECO:0000256" key="5">
    <source>
        <dbReference type="ARBA" id="ARBA00023204"/>
    </source>
</evidence>
<keyword evidence="6" id="KW-0742">SOS response</keyword>
<organism evidence="11 12">
    <name type="scientific">Gordonibacter urolithinfaciens</name>
    <dbReference type="NCBI Taxonomy" id="1335613"/>
    <lineage>
        <taxon>Bacteria</taxon>
        <taxon>Bacillati</taxon>
        <taxon>Actinomycetota</taxon>
        <taxon>Coriobacteriia</taxon>
        <taxon>Eggerthellales</taxon>
        <taxon>Eggerthellaceae</taxon>
        <taxon>Gordonibacter</taxon>
    </lineage>
</organism>
<evidence type="ECO:0000313" key="11">
    <source>
        <dbReference type="EMBL" id="MVN16843.1"/>
    </source>
</evidence>
<dbReference type="Gene3D" id="1.10.150.20">
    <property type="entry name" value="5' to 3' exonuclease, C-terminal subdomain"/>
    <property type="match status" value="1"/>
</dbReference>
<feature type="compositionally biased region" description="Basic and acidic residues" evidence="7">
    <location>
        <begin position="27"/>
        <end position="36"/>
    </location>
</feature>
<comment type="similarity">
    <text evidence="6">Belongs to the UvrC family.</text>
</comment>
<dbReference type="InterPro" id="IPR000305">
    <property type="entry name" value="GIY-YIG_endonuc"/>
</dbReference>
<feature type="compositionally biased region" description="Low complexity" evidence="7">
    <location>
        <begin position="708"/>
        <end position="719"/>
    </location>
</feature>
<accession>A0A6N8IPM2</accession>
<evidence type="ECO:0000259" key="10">
    <source>
        <dbReference type="PROSITE" id="PS50165"/>
    </source>
</evidence>
<dbReference type="InterPro" id="IPR036876">
    <property type="entry name" value="UVR_dom_sf"/>
</dbReference>
<feature type="compositionally biased region" description="Basic and acidic residues" evidence="7">
    <location>
        <begin position="762"/>
        <end position="774"/>
    </location>
</feature>
<dbReference type="GO" id="GO:0009381">
    <property type="term" value="F:excinuclease ABC activity"/>
    <property type="evidence" value="ECO:0007669"/>
    <property type="project" value="UniProtKB-UniRule"/>
</dbReference>
<reference evidence="11 12" key="1">
    <citation type="submission" date="2019-11" db="EMBL/GenBank/DDBJ databases">
        <title>Whole genome shotgun sequencing (WGS) data from Adlercreutzia equolifaciens ResAG-91, Eggerthella lenta MRI-F36, MRI-F37, MRI-F40, ResAG-49, ResAG-88, ResAG-121, ResAG-145, and Gordonibacter sp. ResAG-5, ResAG-26, ResAG-43, ResAG-50, ResAG-59.</title>
        <authorList>
            <person name="Stoll D.A."/>
            <person name="Danylec N."/>
            <person name="Franz C.M.A.P."/>
            <person name="Huch M."/>
        </authorList>
    </citation>
    <scope>NUCLEOTIDE SEQUENCE [LARGE SCALE GENOMIC DNA]</scope>
    <source>
        <strain evidence="11 12">ResAG-59</strain>
    </source>
</reference>
<dbReference type="InterPro" id="IPR010994">
    <property type="entry name" value="RuvA_2-like"/>
</dbReference>
<evidence type="ECO:0000256" key="4">
    <source>
        <dbReference type="ARBA" id="ARBA00022881"/>
    </source>
</evidence>
<dbReference type="Pfam" id="PF01541">
    <property type="entry name" value="GIY-YIG"/>
    <property type="match status" value="1"/>
</dbReference>
<dbReference type="InterPro" id="IPR001943">
    <property type="entry name" value="UVR_dom"/>
</dbReference>
<keyword evidence="1 6" id="KW-0963">Cytoplasm</keyword>
<keyword evidence="4 6" id="KW-0267">Excision nuclease</keyword>
<dbReference type="SUPFAM" id="SSF46600">
    <property type="entry name" value="C-terminal UvrC-binding domain of UvrB"/>
    <property type="match status" value="1"/>
</dbReference>
<dbReference type="PROSITE" id="PS50164">
    <property type="entry name" value="GIY_YIG"/>
    <property type="match status" value="1"/>
</dbReference>
<dbReference type="AlphaFoldDB" id="A0A6N8IPM2"/>
<dbReference type="PROSITE" id="PS50151">
    <property type="entry name" value="UVR"/>
    <property type="match status" value="1"/>
</dbReference>
<feature type="region of interest" description="Disordered" evidence="7">
    <location>
        <begin position="696"/>
        <end position="726"/>
    </location>
</feature>
<dbReference type="Pfam" id="PF02151">
    <property type="entry name" value="UVR"/>
    <property type="match status" value="1"/>
</dbReference>
<evidence type="ECO:0000259" key="9">
    <source>
        <dbReference type="PROSITE" id="PS50164"/>
    </source>
</evidence>
<dbReference type="NCBIfam" id="NF001824">
    <property type="entry name" value="PRK00558.1-5"/>
    <property type="match status" value="1"/>
</dbReference>
<comment type="function">
    <text evidence="6">The UvrABC repair system catalyzes the recognition and processing of DNA lesions. UvrC both incises the 5' and 3' sides of the lesion. The N-terminal half is responsible for the 3' incision and the C-terminal half is responsible for the 5' incision.</text>
</comment>
<dbReference type="GO" id="GO:0009380">
    <property type="term" value="C:excinuclease repair complex"/>
    <property type="evidence" value="ECO:0007669"/>
    <property type="project" value="InterPro"/>
</dbReference>
<keyword evidence="5 6" id="KW-0234">DNA repair</keyword>
<protein>
    <recommendedName>
        <fullName evidence="6">UvrABC system protein C</fullName>
        <shortName evidence="6">Protein UvrC</shortName>
    </recommendedName>
    <alternativeName>
        <fullName evidence="6">Excinuclease ABC subunit C</fullName>
    </alternativeName>
</protein>
<keyword evidence="3 6" id="KW-0228">DNA excision</keyword>
<dbReference type="Gene3D" id="4.10.860.10">
    <property type="entry name" value="UVR domain"/>
    <property type="match status" value="1"/>
</dbReference>
<keyword evidence="2 6" id="KW-0227">DNA damage</keyword>
<evidence type="ECO:0000256" key="3">
    <source>
        <dbReference type="ARBA" id="ARBA00022769"/>
    </source>
</evidence>
<comment type="subcellular location">
    <subcellularLocation>
        <location evidence="6">Cytoplasm</location>
    </subcellularLocation>
</comment>
<dbReference type="CDD" id="cd10434">
    <property type="entry name" value="GIY-YIG_UvrC_Cho"/>
    <property type="match status" value="1"/>
</dbReference>
<dbReference type="InterPro" id="IPR047296">
    <property type="entry name" value="GIY-YIG_UvrC_Cho"/>
</dbReference>
<dbReference type="GO" id="GO:0006289">
    <property type="term" value="P:nucleotide-excision repair"/>
    <property type="evidence" value="ECO:0007669"/>
    <property type="project" value="UniProtKB-UniRule"/>
</dbReference>
<evidence type="ECO:0000259" key="8">
    <source>
        <dbReference type="PROSITE" id="PS50151"/>
    </source>
</evidence>
<dbReference type="Gene3D" id="3.40.1440.10">
    <property type="entry name" value="GIY-YIG endonuclease"/>
    <property type="match status" value="1"/>
</dbReference>
<dbReference type="PANTHER" id="PTHR30562:SF1">
    <property type="entry name" value="UVRABC SYSTEM PROTEIN C"/>
    <property type="match status" value="1"/>
</dbReference>
<dbReference type="SUPFAM" id="SSF47781">
    <property type="entry name" value="RuvA domain 2-like"/>
    <property type="match status" value="1"/>
</dbReference>
<evidence type="ECO:0000256" key="7">
    <source>
        <dbReference type="SAM" id="MobiDB-lite"/>
    </source>
</evidence>
<feature type="region of interest" description="Disordered" evidence="7">
    <location>
        <begin position="754"/>
        <end position="774"/>
    </location>
</feature>
<dbReference type="GO" id="GO:0009432">
    <property type="term" value="P:SOS response"/>
    <property type="evidence" value="ECO:0007669"/>
    <property type="project" value="UniProtKB-UniRule"/>
</dbReference>